<evidence type="ECO:0000313" key="2">
    <source>
        <dbReference type="Proteomes" id="UP000253303"/>
    </source>
</evidence>
<protein>
    <submittedName>
        <fullName evidence="1">Uncharacterized protein</fullName>
    </submittedName>
</protein>
<accession>A0A366M2L9</accession>
<gene>
    <name evidence="1" type="ORF">DP939_14090</name>
</gene>
<dbReference type="EMBL" id="QMEY01000004">
    <property type="protein sequence ID" value="RBQ19834.1"/>
    <property type="molecule type" value="Genomic_DNA"/>
</dbReference>
<keyword evidence="2" id="KW-1185">Reference proteome</keyword>
<evidence type="ECO:0000313" key="1">
    <source>
        <dbReference type="EMBL" id="RBQ19834.1"/>
    </source>
</evidence>
<organism evidence="1 2">
    <name type="scientific">Spongiactinospora rosea</name>
    <dbReference type="NCBI Taxonomy" id="2248750"/>
    <lineage>
        <taxon>Bacteria</taxon>
        <taxon>Bacillati</taxon>
        <taxon>Actinomycetota</taxon>
        <taxon>Actinomycetes</taxon>
        <taxon>Streptosporangiales</taxon>
        <taxon>Streptosporangiaceae</taxon>
        <taxon>Spongiactinospora</taxon>
    </lineage>
</organism>
<comment type="caution">
    <text evidence="1">The sequence shown here is derived from an EMBL/GenBank/DDBJ whole genome shotgun (WGS) entry which is preliminary data.</text>
</comment>
<sequence length="88" mass="9229">MTRLPPGHRATMDRSQPGLVGIFAIGARQGTLTGAAFPSELAESEPFSTGRSDQVRGVSIGLKPGLMPRQDAWSSGYGISHTAFDLGT</sequence>
<proteinExistence type="predicted"/>
<dbReference type="Proteomes" id="UP000253303">
    <property type="component" value="Unassembled WGS sequence"/>
</dbReference>
<reference evidence="1 2" key="1">
    <citation type="submission" date="2018-06" db="EMBL/GenBank/DDBJ databases">
        <title>Sphaerisporangium craniellae sp. nov., isolated from a marine sponge in the South China Sea.</title>
        <authorList>
            <person name="Li L."/>
        </authorList>
    </citation>
    <scope>NUCLEOTIDE SEQUENCE [LARGE SCALE GENOMIC DNA]</scope>
    <source>
        <strain evidence="1 2">LHW63015</strain>
    </source>
</reference>
<dbReference type="AlphaFoldDB" id="A0A366M2L9"/>
<name>A0A366M2L9_9ACTN</name>